<dbReference type="Proteomes" id="UP000184526">
    <property type="component" value="Unassembled WGS sequence"/>
</dbReference>
<reference evidence="2 3" key="1">
    <citation type="submission" date="2016-11" db="EMBL/GenBank/DDBJ databases">
        <authorList>
            <person name="Jaros S."/>
            <person name="Januszkiewicz K."/>
            <person name="Wedrychowicz H."/>
        </authorList>
    </citation>
    <scope>NUCLEOTIDE SEQUENCE [LARGE SCALE GENOMIC DNA]</scope>
    <source>
        <strain evidence="2 3">DSM 3089</strain>
    </source>
</reference>
<keyword evidence="1" id="KW-0472">Membrane</keyword>
<protein>
    <submittedName>
        <fullName evidence="2">Uncharacterized protein</fullName>
    </submittedName>
</protein>
<dbReference type="EMBL" id="FQXP01000004">
    <property type="protein sequence ID" value="SHH70255.1"/>
    <property type="molecule type" value="Genomic_DNA"/>
</dbReference>
<feature type="transmembrane region" description="Helical" evidence="1">
    <location>
        <begin position="206"/>
        <end position="229"/>
    </location>
</feature>
<feature type="transmembrane region" description="Helical" evidence="1">
    <location>
        <begin position="179"/>
        <end position="200"/>
    </location>
</feature>
<evidence type="ECO:0000313" key="2">
    <source>
        <dbReference type="EMBL" id="SHH70255.1"/>
    </source>
</evidence>
<feature type="transmembrane region" description="Helical" evidence="1">
    <location>
        <begin position="143"/>
        <end position="167"/>
    </location>
</feature>
<name>A0A1M5V4V7_9CLOT</name>
<feature type="transmembrane region" description="Helical" evidence="1">
    <location>
        <begin position="113"/>
        <end position="137"/>
    </location>
</feature>
<feature type="transmembrane region" description="Helical" evidence="1">
    <location>
        <begin position="74"/>
        <end position="92"/>
    </location>
</feature>
<sequence length="238" mass="26534">MKKLFGDVFFSNALTKVMIGFIPIYLICGIVAYLCNSFGYINWITNRPIGNMEIGAITIVAMPMVMMFKLALNIIPILCGVTLFVIYINTFSGEKNKLQIIPKSNREKLVRELKLWGMAYGIYLFITVIGHLILSLSHINMNFIFVVGNLIIKWAIPIFVALAAIIMDMQCKNSSLGKSATVTWNIVSIVIAASLIYLPISLLSAVIESSIIIASIILMALILEMYYILNKVNSLKIN</sequence>
<keyword evidence="3" id="KW-1185">Reference proteome</keyword>
<gene>
    <name evidence="2" type="ORF">SAMN02745196_01107</name>
</gene>
<organism evidence="2 3">
    <name type="scientific">Clostridium collagenovorans DSM 3089</name>
    <dbReference type="NCBI Taxonomy" id="1121306"/>
    <lineage>
        <taxon>Bacteria</taxon>
        <taxon>Bacillati</taxon>
        <taxon>Bacillota</taxon>
        <taxon>Clostridia</taxon>
        <taxon>Eubacteriales</taxon>
        <taxon>Clostridiaceae</taxon>
        <taxon>Clostridium</taxon>
    </lineage>
</organism>
<dbReference type="RefSeq" id="WP_072830878.1">
    <property type="nucleotide sequence ID" value="NZ_FQXP01000004.1"/>
</dbReference>
<evidence type="ECO:0000256" key="1">
    <source>
        <dbReference type="SAM" id="Phobius"/>
    </source>
</evidence>
<evidence type="ECO:0000313" key="3">
    <source>
        <dbReference type="Proteomes" id="UP000184526"/>
    </source>
</evidence>
<keyword evidence="1" id="KW-1133">Transmembrane helix</keyword>
<keyword evidence="1" id="KW-0812">Transmembrane</keyword>
<dbReference type="STRING" id="1121306.SAMN02745196_01107"/>
<dbReference type="AlphaFoldDB" id="A0A1M5V4V7"/>
<accession>A0A1M5V4V7</accession>
<proteinExistence type="predicted"/>
<feature type="transmembrane region" description="Helical" evidence="1">
    <location>
        <begin position="20"/>
        <end position="43"/>
    </location>
</feature>